<evidence type="ECO:0000313" key="3">
    <source>
        <dbReference type="Proteomes" id="UP000199328"/>
    </source>
</evidence>
<dbReference type="EMBL" id="FNFV01000007">
    <property type="protein sequence ID" value="SDK98903.1"/>
    <property type="molecule type" value="Genomic_DNA"/>
</dbReference>
<dbReference type="RefSeq" id="WP_092501062.1">
    <property type="nucleotide sequence ID" value="NZ_FNFV01000007.1"/>
</dbReference>
<gene>
    <name evidence="2" type="ORF">SAMN05216257_10749</name>
</gene>
<organism evidence="2 3">
    <name type="scientific">Meinhardsimonia xiamenensis</name>
    <dbReference type="NCBI Taxonomy" id="990712"/>
    <lineage>
        <taxon>Bacteria</taxon>
        <taxon>Pseudomonadati</taxon>
        <taxon>Pseudomonadota</taxon>
        <taxon>Alphaproteobacteria</taxon>
        <taxon>Rhodobacterales</taxon>
        <taxon>Paracoccaceae</taxon>
        <taxon>Meinhardsimonia</taxon>
    </lineage>
</organism>
<dbReference type="STRING" id="990712.SAMN05216257_10749"/>
<accession>A0A1G9GF33</accession>
<dbReference type="InterPro" id="IPR006683">
    <property type="entry name" value="Thioestr_dom"/>
</dbReference>
<dbReference type="Pfam" id="PF03061">
    <property type="entry name" value="4HBT"/>
    <property type="match status" value="1"/>
</dbReference>
<dbReference type="InterPro" id="IPR029069">
    <property type="entry name" value="HotDog_dom_sf"/>
</dbReference>
<proteinExistence type="predicted"/>
<feature type="domain" description="Thioesterase" evidence="1">
    <location>
        <begin position="19"/>
        <end position="100"/>
    </location>
</feature>
<dbReference type="GO" id="GO:0016790">
    <property type="term" value="F:thiolester hydrolase activity"/>
    <property type="evidence" value="ECO:0007669"/>
    <property type="project" value="UniProtKB-ARBA"/>
</dbReference>
<name>A0A1G9GF33_9RHOB</name>
<dbReference type="SUPFAM" id="SSF54637">
    <property type="entry name" value="Thioesterase/thiol ester dehydrase-isomerase"/>
    <property type="match status" value="1"/>
</dbReference>
<dbReference type="Gene3D" id="3.10.129.10">
    <property type="entry name" value="Hotdog Thioesterase"/>
    <property type="match status" value="1"/>
</dbReference>
<protein>
    <submittedName>
        <fullName evidence="2">4-hydroxybenzoyl-CoA thioesterase</fullName>
    </submittedName>
</protein>
<dbReference type="AlphaFoldDB" id="A0A1G9GF33"/>
<reference evidence="3" key="1">
    <citation type="submission" date="2016-10" db="EMBL/GenBank/DDBJ databases">
        <authorList>
            <person name="Varghese N."/>
            <person name="Submissions S."/>
        </authorList>
    </citation>
    <scope>NUCLEOTIDE SEQUENCE [LARGE SCALE GENOMIC DNA]</scope>
    <source>
        <strain evidence="3">CGMCC 1.10789</strain>
    </source>
</reference>
<evidence type="ECO:0000259" key="1">
    <source>
        <dbReference type="Pfam" id="PF03061"/>
    </source>
</evidence>
<dbReference type="CDD" id="cd00586">
    <property type="entry name" value="4HBT"/>
    <property type="match status" value="1"/>
</dbReference>
<sequence length="137" mass="15481">MFSNTRRVEIEWGHCDPAGIVFYPRYFEWFDASTAHLFAAAGLPKPELIARFGVVGFPMVDTRAVFHIPSRFGETVEIETRIARLGRSSFEVEHRLMRGEKLAVEGFEKRVLVRRAADGSGIEACPIPREIKEMLAG</sequence>
<dbReference type="OrthoDB" id="7204167at2"/>
<keyword evidence="3" id="KW-1185">Reference proteome</keyword>
<dbReference type="Proteomes" id="UP000199328">
    <property type="component" value="Unassembled WGS sequence"/>
</dbReference>
<evidence type="ECO:0000313" key="2">
    <source>
        <dbReference type="EMBL" id="SDK98903.1"/>
    </source>
</evidence>